<dbReference type="EMBL" id="CDOE01000080">
    <property type="protein sequence ID" value="CEN41764.1"/>
    <property type="molecule type" value="Genomic_DNA"/>
</dbReference>
<accession>A0A0B7HT44</accession>
<proteinExistence type="predicted"/>
<organism evidence="1 2">
    <name type="scientific">Capnocytophaga canimorsus</name>
    <dbReference type="NCBI Taxonomy" id="28188"/>
    <lineage>
        <taxon>Bacteria</taxon>
        <taxon>Pseudomonadati</taxon>
        <taxon>Bacteroidota</taxon>
        <taxon>Flavobacteriia</taxon>
        <taxon>Flavobacteriales</taxon>
        <taxon>Flavobacteriaceae</taxon>
        <taxon>Capnocytophaga</taxon>
    </lineage>
</organism>
<name>A0A0B7HT44_9FLAO</name>
<sequence>MKQRLNKKIEQEKLQQFIFEIDDILEKFIDELSQEGYDLDYTLESLSTLEKFILNKDITNQDEHINIRTYCWIYLGETFRRIAQKGIWEVSMNEDNTMNYGLYVIAHYNEEETEFVPIRYIKAFIIKKEQGFLKSVIKNHINPDVIDLENFPTEK</sequence>
<evidence type="ECO:0000313" key="1">
    <source>
        <dbReference type="EMBL" id="CEN41764.1"/>
    </source>
</evidence>
<dbReference type="RefSeq" id="WP_042002353.1">
    <property type="nucleotide sequence ID" value="NZ_CP022382.1"/>
</dbReference>
<dbReference type="Proteomes" id="UP000044026">
    <property type="component" value="Unassembled WGS sequence"/>
</dbReference>
<protein>
    <submittedName>
        <fullName evidence="1">Uncharacterized protein</fullName>
    </submittedName>
</protein>
<evidence type="ECO:0000313" key="2">
    <source>
        <dbReference type="Proteomes" id="UP000044026"/>
    </source>
</evidence>
<dbReference type="GeneID" id="69580628"/>
<reference evidence="1 2" key="1">
    <citation type="submission" date="2015-01" db="EMBL/GenBank/DDBJ databases">
        <authorList>
            <person name="Xiang T."/>
            <person name="Song Y."/>
            <person name="Huang L."/>
            <person name="Wang B."/>
            <person name="Wu P."/>
        </authorList>
    </citation>
    <scope>NUCLEOTIDE SEQUENCE [LARGE SCALE GENOMIC DNA]</scope>
    <source>
        <strain evidence="1 2">Cc12</strain>
    </source>
</reference>
<gene>
    <name evidence="1" type="ORF">CCAN12_810187</name>
</gene>
<dbReference type="AlphaFoldDB" id="A0A0B7HT44"/>